<reference evidence="3" key="1">
    <citation type="journal article" date="2019" name="Int. J. Syst. Evol. Microbiol.">
        <title>The Global Catalogue of Microorganisms (GCM) 10K type strain sequencing project: providing services to taxonomists for standard genome sequencing and annotation.</title>
        <authorList>
            <consortium name="The Broad Institute Genomics Platform"/>
            <consortium name="The Broad Institute Genome Sequencing Center for Infectious Disease"/>
            <person name="Wu L."/>
            <person name="Ma J."/>
        </authorList>
    </citation>
    <scope>NUCLEOTIDE SEQUENCE [LARGE SCALE GENOMIC DNA]</scope>
    <source>
        <strain evidence="3">JCM 18537</strain>
    </source>
</reference>
<protein>
    <recommendedName>
        <fullName evidence="4">DUF4190 domain-containing protein</fullName>
    </recommendedName>
</protein>
<proteinExistence type="predicted"/>
<evidence type="ECO:0000313" key="3">
    <source>
        <dbReference type="Proteomes" id="UP001501645"/>
    </source>
</evidence>
<organism evidence="2 3">
    <name type="scientific">Microbacterium gilvum</name>
    <dbReference type="NCBI Taxonomy" id="1336204"/>
    <lineage>
        <taxon>Bacteria</taxon>
        <taxon>Bacillati</taxon>
        <taxon>Actinomycetota</taxon>
        <taxon>Actinomycetes</taxon>
        <taxon>Micrococcales</taxon>
        <taxon>Microbacteriaceae</taxon>
        <taxon>Microbacterium</taxon>
    </lineage>
</organism>
<dbReference type="EMBL" id="BAABKO010000001">
    <property type="protein sequence ID" value="GAA4763055.1"/>
    <property type="molecule type" value="Genomic_DNA"/>
</dbReference>
<keyword evidence="1" id="KW-1133">Transmembrane helix</keyword>
<dbReference type="RefSeq" id="WP_345435015.1">
    <property type="nucleotide sequence ID" value="NZ_BAABKO010000001.1"/>
</dbReference>
<gene>
    <name evidence="2" type="ORF">GCM10023351_01980</name>
</gene>
<keyword evidence="3" id="KW-1185">Reference proteome</keyword>
<name>A0ABP8ZS10_9MICO</name>
<dbReference type="Proteomes" id="UP001501645">
    <property type="component" value="Unassembled WGS sequence"/>
</dbReference>
<feature type="transmembrane region" description="Helical" evidence="1">
    <location>
        <begin position="80"/>
        <end position="99"/>
    </location>
</feature>
<sequence>MSDVSTGGAPPAYAPVRAPRPPRPGRALAVTALALAIGGVVAAFTPLAIVGAVLLLAPALVLAVVALARRGRGAGTSVAALVLAVVGGAVTAAAVVGYFSTAQPTVYGSPYTIDEPAAPTGASDEDVDPRAALEPLALAVGETASGRVGQSSTWWFVAIVDAADRGAAAGVAAVDVDAISLDGEVLQTFSTYRAFLPGRTAVAGYFSDLAGAEVAEISVSEPLVDPRYDEPVDACGGVEVSEAAVSSEPGLPTTVAGELSVERDGGCLSPGVVVVARDAEGAILEAATGWAARTPADGDAATFEASFLQVLPADAVFETYPLP</sequence>
<keyword evidence="1" id="KW-0472">Membrane</keyword>
<feature type="transmembrane region" description="Helical" evidence="1">
    <location>
        <begin position="50"/>
        <end position="68"/>
    </location>
</feature>
<evidence type="ECO:0000256" key="1">
    <source>
        <dbReference type="SAM" id="Phobius"/>
    </source>
</evidence>
<evidence type="ECO:0000313" key="2">
    <source>
        <dbReference type="EMBL" id="GAA4763055.1"/>
    </source>
</evidence>
<evidence type="ECO:0008006" key="4">
    <source>
        <dbReference type="Google" id="ProtNLM"/>
    </source>
</evidence>
<comment type="caution">
    <text evidence="2">The sequence shown here is derived from an EMBL/GenBank/DDBJ whole genome shotgun (WGS) entry which is preliminary data.</text>
</comment>
<accession>A0ABP8ZS10</accession>
<keyword evidence="1" id="KW-0812">Transmembrane</keyword>